<evidence type="ECO:0000256" key="1">
    <source>
        <dbReference type="SAM" id="MobiDB-lite"/>
    </source>
</evidence>
<keyword evidence="3" id="KW-1185">Reference proteome</keyword>
<proteinExistence type="predicted"/>
<protein>
    <submittedName>
        <fullName evidence="2">Uncharacterized protein</fullName>
    </submittedName>
</protein>
<comment type="caution">
    <text evidence="2">The sequence shown here is derived from an EMBL/GenBank/DDBJ whole genome shotgun (WGS) entry which is preliminary data.</text>
</comment>
<evidence type="ECO:0000313" key="3">
    <source>
        <dbReference type="Proteomes" id="UP001447188"/>
    </source>
</evidence>
<accession>A0ABR3GMW0</accession>
<feature type="region of interest" description="Disordered" evidence="1">
    <location>
        <begin position="77"/>
        <end position="98"/>
    </location>
</feature>
<organism evidence="2 3">
    <name type="scientific">Discina gigas</name>
    <dbReference type="NCBI Taxonomy" id="1032678"/>
    <lineage>
        <taxon>Eukaryota</taxon>
        <taxon>Fungi</taxon>
        <taxon>Dikarya</taxon>
        <taxon>Ascomycota</taxon>
        <taxon>Pezizomycotina</taxon>
        <taxon>Pezizomycetes</taxon>
        <taxon>Pezizales</taxon>
        <taxon>Discinaceae</taxon>
        <taxon>Discina</taxon>
    </lineage>
</organism>
<dbReference type="EMBL" id="JBBBZM010000041">
    <property type="protein sequence ID" value="KAL0636926.1"/>
    <property type="molecule type" value="Genomic_DNA"/>
</dbReference>
<evidence type="ECO:0000313" key="2">
    <source>
        <dbReference type="EMBL" id="KAL0636926.1"/>
    </source>
</evidence>
<sequence length="262" mass="29064">MDLWRDSREDSLTIGLAPAYGKLNPQSIKTLDDETKILIAVTNNILSKIPPSARTWDSVRAAMVQNPVAESFDAIAFGPKPLGRTTTTQPRPEDTHDSTIHDQEAIPLPVGLEASLPEYSTDTSFPDQIENWIKDFPDRDALLETRIDDGVLTAIVARTQNSAKPASAGKEYECRKPVIDITVLRHPDIDHPYFKLYCICLTGLMYSDRTVSSHGITATYNSHCFKPCTAVIKRLPTKTRQEAVRTAEALFEPKITNPTATV</sequence>
<name>A0ABR3GMW0_9PEZI</name>
<dbReference type="Proteomes" id="UP001447188">
    <property type="component" value="Unassembled WGS sequence"/>
</dbReference>
<reference evidence="2 3" key="1">
    <citation type="submission" date="2024-02" db="EMBL/GenBank/DDBJ databases">
        <title>Discinaceae phylogenomics.</title>
        <authorList>
            <person name="Dirks A.C."/>
            <person name="James T.Y."/>
        </authorList>
    </citation>
    <scope>NUCLEOTIDE SEQUENCE [LARGE SCALE GENOMIC DNA]</scope>
    <source>
        <strain evidence="2 3">ACD0624</strain>
    </source>
</reference>
<gene>
    <name evidence="2" type="ORF">Q9L58_004028</name>
</gene>